<accession>A0A419SKD5</accession>
<evidence type="ECO:0000313" key="1">
    <source>
        <dbReference type="EMBL" id="RKD24396.1"/>
    </source>
</evidence>
<protein>
    <submittedName>
        <fullName evidence="1">Uncharacterized protein</fullName>
    </submittedName>
</protein>
<sequence>MKAKLKVRVNGKEFKLKKGKTQVAKGKREEELMEPTAIHDVQYVKGLATGESIHWSLIE</sequence>
<dbReference type="Proteomes" id="UP000284219">
    <property type="component" value="Unassembled WGS sequence"/>
</dbReference>
<gene>
    <name evidence="1" type="ORF">BEP19_08370</name>
</gene>
<name>A0A419SKD5_9BACL</name>
<keyword evidence="2" id="KW-1185">Reference proteome</keyword>
<dbReference type="AlphaFoldDB" id="A0A419SKD5"/>
<organism evidence="1 2">
    <name type="scientific">Ammoniphilus oxalaticus</name>
    <dbReference type="NCBI Taxonomy" id="66863"/>
    <lineage>
        <taxon>Bacteria</taxon>
        <taxon>Bacillati</taxon>
        <taxon>Bacillota</taxon>
        <taxon>Bacilli</taxon>
        <taxon>Bacillales</taxon>
        <taxon>Paenibacillaceae</taxon>
        <taxon>Aneurinibacillus group</taxon>
        <taxon>Ammoniphilus</taxon>
    </lineage>
</organism>
<evidence type="ECO:0000313" key="2">
    <source>
        <dbReference type="Proteomes" id="UP000284219"/>
    </source>
</evidence>
<proteinExistence type="predicted"/>
<reference evidence="1 2" key="1">
    <citation type="submission" date="2016-08" db="EMBL/GenBank/DDBJ databases">
        <title>Novel Firmicute Genomes.</title>
        <authorList>
            <person name="Poppleton D.I."/>
            <person name="Gribaldo S."/>
        </authorList>
    </citation>
    <scope>NUCLEOTIDE SEQUENCE [LARGE SCALE GENOMIC DNA]</scope>
    <source>
        <strain evidence="1 2">RAOx-1</strain>
    </source>
</reference>
<comment type="caution">
    <text evidence="1">The sequence shown here is derived from an EMBL/GenBank/DDBJ whole genome shotgun (WGS) entry which is preliminary data.</text>
</comment>
<dbReference type="EMBL" id="MCHY01000008">
    <property type="protein sequence ID" value="RKD24396.1"/>
    <property type="molecule type" value="Genomic_DNA"/>
</dbReference>
<dbReference type="RefSeq" id="WP_120189695.1">
    <property type="nucleotide sequence ID" value="NZ_MCHY01000008.1"/>
</dbReference>